<accession>A0A220K8Z3</accession>
<dbReference type="InterPro" id="IPR002538">
    <property type="entry name" value="Bromo_MP"/>
</dbReference>
<dbReference type="GO" id="GO:0046740">
    <property type="term" value="P:transport of virus in host, cell to cell"/>
    <property type="evidence" value="ECO:0007669"/>
    <property type="project" value="UniProtKB-KW"/>
</dbReference>
<protein>
    <recommendedName>
        <fullName evidence="2">Movement protein</fullName>
    </recommendedName>
    <alternativeName>
        <fullName evidence="7">Protein 3A</fullName>
    </alternativeName>
</protein>
<keyword evidence="5" id="KW-1031">Host cell junction</keyword>
<keyword evidence="3" id="KW-0813">Transport</keyword>
<comment type="subcellular location">
    <subcellularLocation>
        <location evidence="1">Host cell junction</location>
        <location evidence="1">Host plasmodesma</location>
    </subcellularLocation>
</comment>
<organism evidence="8">
    <name type="scientific">Ilarvirus APLPV</name>
    <dbReference type="NCBI Taxonomy" id="134632"/>
    <lineage>
        <taxon>Viruses</taxon>
        <taxon>Riboviria</taxon>
        <taxon>Orthornavirae</taxon>
        <taxon>Kitrinoviricota</taxon>
        <taxon>Alsuviricetes</taxon>
        <taxon>Martellivirales</taxon>
        <taxon>Bromoviridae</taxon>
        <taxon>Ilarvirus</taxon>
    </lineage>
</organism>
<evidence type="ECO:0000256" key="6">
    <source>
        <dbReference type="ARBA" id="ARBA00025275"/>
    </source>
</evidence>
<evidence type="ECO:0000256" key="3">
    <source>
        <dbReference type="ARBA" id="ARBA00022448"/>
    </source>
</evidence>
<reference evidence="8" key="1">
    <citation type="submission" date="2017-04" db="EMBL/GenBank/DDBJ databases">
        <title>Generic amplicon deep sequencing to determine Ilarvirus species diversity in Prunus.</title>
        <authorList>
            <person name="Kinoti W.M."/>
            <person name="Constable F.E."/>
            <person name="Nancarrow N."/>
            <person name="Plummer K.M."/>
            <person name="Rodoni B."/>
        </authorList>
    </citation>
    <scope>NUCLEOTIDE SEQUENCE</scope>
    <source>
        <strain evidence="8">Q15R3</strain>
    </source>
</reference>
<evidence type="ECO:0000256" key="1">
    <source>
        <dbReference type="ARBA" id="ARBA00004621"/>
    </source>
</evidence>
<evidence type="ECO:0000313" key="8">
    <source>
        <dbReference type="EMBL" id="ASJ26559.1"/>
    </source>
</evidence>
<dbReference type="EMBL" id="KY883317">
    <property type="protein sequence ID" value="ASJ26559.1"/>
    <property type="molecule type" value="Genomic_RNA"/>
</dbReference>
<evidence type="ECO:0000256" key="7">
    <source>
        <dbReference type="ARBA" id="ARBA00032603"/>
    </source>
</evidence>
<dbReference type="Pfam" id="PF01573">
    <property type="entry name" value="Bromo_MP"/>
    <property type="match status" value="1"/>
</dbReference>
<sequence>MAKESSSGFSTRVTSRLDAIAEEREMDEFLDFVTKSPIKQKMCCDIPLKNSEMLSFVNLVTKESKSFLSLFKKIPVYTNHPLISVIYIPVVLNDAPGVLDVALVNPITRDRREILCNWPLSKAVLVMTNWTRSIAKGAELNLAYEVSNTQVKLDQQIGRFRILWADVPSSKQIYEKERPPMIVDLEETGCTMHQYSDQTLLQFVNATMVSEVRKPREDRKLLRLKSLRTGFEIEPAQDDEADEGKKGPIIVPSASEELHRPFVIEGEGVIGGPIMTVIEFEDIAWHLGDQ</sequence>
<evidence type="ECO:0000256" key="2">
    <source>
        <dbReference type="ARBA" id="ARBA00014660"/>
    </source>
</evidence>
<comment type="function">
    <text evidence="6">Transports viral genome to neighboring plant cells directly through plasmosdesmata, without any budding. The movement protein allows efficient cell to cell propagation, by bypassing the host cell wall barrier. Acts by forming a tubular structure at the host plasmodesmata, enlarging it enough to allow free passage of virion capsids.</text>
</comment>
<dbReference type="GO" id="GO:0044219">
    <property type="term" value="C:host cell plasmodesma"/>
    <property type="evidence" value="ECO:0007669"/>
    <property type="project" value="UniProtKB-SubCell"/>
</dbReference>
<keyword evidence="4" id="KW-0916">Viral movement protein</keyword>
<evidence type="ECO:0000256" key="5">
    <source>
        <dbReference type="ARBA" id="ARBA00023081"/>
    </source>
</evidence>
<proteinExistence type="predicted"/>
<name>A0A220K8Z3_9BROM</name>
<evidence type="ECO:0000256" key="4">
    <source>
        <dbReference type="ARBA" id="ARBA00023031"/>
    </source>
</evidence>